<evidence type="ECO:0000313" key="2">
    <source>
        <dbReference type="Proteomes" id="UP000029228"/>
    </source>
</evidence>
<reference evidence="1 2" key="1">
    <citation type="submission" date="2014-09" db="EMBL/GenBank/DDBJ databases">
        <title>Vibrio maritimus JCM 19235. (C45) whole genome shotgun sequence.</title>
        <authorList>
            <person name="Sawabe T."/>
            <person name="Meirelles P."/>
            <person name="Nakanishi M."/>
            <person name="Sayaka M."/>
            <person name="Hattori M."/>
            <person name="Ohkuma M."/>
        </authorList>
    </citation>
    <scope>NUCLEOTIDE SEQUENCE [LARGE SCALE GENOMIC DNA]</scope>
    <source>
        <strain evidence="2">JCM19235</strain>
    </source>
</reference>
<comment type="caution">
    <text evidence="1">The sequence shown here is derived from an EMBL/GenBank/DDBJ whole genome shotgun (WGS) entry which is preliminary data.</text>
</comment>
<evidence type="ECO:0000313" key="1">
    <source>
        <dbReference type="EMBL" id="GAL18555.1"/>
    </source>
</evidence>
<reference evidence="1 2" key="2">
    <citation type="submission" date="2014-09" db="EMBL/GenBank/DDBJ databases">
        <authorList>
            <consortium name="NBRP consortium"/>
            <person name="Sawabe T."/>
            <person name="Meirelles P."/>
            <person name="Nakanishi M."/>
            <person name="Sayaka M."/>
            <person name="Hattori M."/>
            <person name="Ohkuma M."/>
        </authorList>
    </citation>
    <scope>NUCLEOTIDE SEQUENCE [LARGE SCALE GENOMIC DNA]</scope>
    <source>
        <strain evidence="2">JCM19235</strain>
    </source>
</reference>
<proteinExistence type="predicted"/>
<dbReference type="EMBL" id="BBMR01000003">
    <property type="protein sequence ID" value="GAL18555.1"/>
    <property type="molecule type" value="Genomic_DNA"/>
</dbReference>
<keyword evidence="2" id="KW-1185">Reference proteome</keyword>
<protein>
    <submittedName>
        <fullName evidence="1">Uncharacterized protein</fullName>
    </submittedName>
</protein>
<name>A0A090RT29_9VIBR</name>
<dbReference type="AlphaFoldDB" id="A0A090RT29"/>
<sequence length="45" mass="5084">MGPIGLVVIMNNAFKGNIAPLNFEAWQEKEFEKLVKKAERLPAQL</sequence>
<dbReference type="Proteomes" id="UP000029228">
    <property type="component" value="Unassembled WGS sequence"/>
</dbReference>
<accession>A0A090RT29</accession>
<organism evidence="1 2">
    <name type="scientific">Vibrio maritimus</name>
    <dbReference type="NCBI Taxonomy" id="990268"/>
    <lineage>
        <taxon>Bacteria</taxon>
        <taxon>Pseudomonadati</taxon>
        <taxon>Pseudomonadota</taxon>
        <taxon>Gammaproteobacteria</taxon>
        <taxon>Vibrionales</taxon>
        <taxon>Vibrionaceae</taxon>
        <taxon>Vibrio</taxon>
    </lineage>
</organism>
<gene>
    <name evidence="1" type="ORF">JCM19235_1978</name>
</gene>